<reference evidence="3 4" key="1">
    <citation type="submission" date="2012-08" db="EMBL/GenBank/DDBJ databases">
        <title>The Genome Sequence of Barnesiella intestinihominis YIT 11860.</title>
        <authorList>
            <consortium name="The Broad Institute Genome Sequencing Platform"/>
            <person name="Earl A."/>
            <person name="Ward D."/>
            <person name="Feldgarden M."/>
            <person name="Gevers D."/>
            <person name="Morotomi M."/>
            <person name="Walker B."/>
            <person name="Young S.K."/>
            <person name="Zeng Q."/>
            <person name="Gargeya S."/>
            <person name="Fitzgerald M."/>
            <person name="Haas B."/>
            <person name="Abouelleil A."/>
            <person name="Alvarado L."/>
            <person name="Arachchi H.M."/>
            <person name="Berlin A.M."/>
            <person name="Chapman S.B."/>
            <person name="Goldberg J."/>
            <person name="Griggs A."/>
            <person name="Gujja S."/>
            <person name="Hansen M."/>
            <person name="Howarth C."/>
            <person name="Imamovic A."/>
            <person name="Larimer J."/>
            <person name="McCowen C."/>
            <person name="Montmayeur A."/>
            <person name="Murphy C."/>
            <person name="Neiman D."/>
            <person name="Pearson M."/>
            <person name="Priest M."/>
            <person name="Roberts A."/>
            <person name="Saif S."/>
            <person name="Shea T."/>
            <person name="Sisk P."/>
            <person name="Sykes S."/>
            <person name="Wortman J."/>
            <person name="Nusbaum C."/>
            <person name="Birren B."/>
        </authorList>
    </citation>
    <scope>NUCLEOTIDE SEQUENCE [LARGE SCALE GENOMIC DNA]</scope>
    <source>
        <strain evidence="3 4">YIT 11860</strain>
    </source>
</reference>
<dbReference type="PANTHER" id="PTHR37321">
    <property type="entry name" value="EXPORTED PROTEIN-RELATED"/>
    <property type="match status" value="1"/>
</dbReference>
<dbReference type="eggNOG" id="COG5492">
    <property type="taxonomic scope" value="Bacteria"/>
</dbReference>
<accession>K0XGA5</accession>
<dbReference type="PATRIC" id="fig|742726.3.peg.2397"/>
<evidence type="ECO:0000313" key="3">
    <source>
        <dbReference type="EMBL" id="EJZ62945.1"/>
    </source>
</evidence>
<proteinExistence type="predicted"/>
<evidence type="ECO:0000259" key="1">
    <source>
        <dbReference type="Pfam" id="PF14323"/>
    </source>
</evidence>
<dbReference type="InterPro" id="IPR038410">
    <property type="entry name" value="GxGYxYP_C_sf"/>
</dbReference>
<dbReference type="Proteomes" id="UP000006044">
    <property type="component" value="Unassembled WGS sequence"/>
</dbReference>
<comment type="caution">
    <text evidence="3">The sequence shown here is derived from an EMBL/GenBank/DDBJ whole genome shotgun (WGS) entry which is preliminary data.</text>
</comment>
<keyword evidence="4" id="KW-1185">Reference proteome</keyword>
<evidence type="ECO:0000313" key="4">
    <source>
        <dbReference type="Proteomes" id="UP000006044"/>
    </source>
</evidence>
<gene>
    <name evidence="3" type="ORF">HMPREF9448_02299</name>
</gene>
<dbReference type="HOGENOM" id="CLU_017486_0_0_10"/>
<feature type="domain" description="GxGYxYP putative glycoside hydrolase C-terminal" evidence="1">
    <location>
        <begin position="394"/>
        <end position="509"/>
    </location>
</feature>
<dbReference type="PANTHER" id="PTHR37321:SF1">
    <property type="entry name" value="EXPORTED PROTEIN"/>
    <property type="match status" value="1"/>
</dbReference>
<protein>
    <submittedName>
        <fullName evidence="3">Uncharacterized protein</fullName>
    </submittedName>
</protein>
<dbReference type="AlphaFoldDB" id="K0XGA5"/>
<organism evidence="3 4">
    <name type="scientific">Barnesiella intestinihominis YIT 11860</name>
    <dbReference type="NCBI Taxonomy" id="742726"/>
    <lineage>
        <taxon>Bacteria</taxon>
        <taxon>Pseudomonadati</taxon>
        <taxon>Bacteroidota</taxon>
        <taxon>Bacteroidia</taxon>
        <taxon>Bacteroidales</taxon>
        <taxon>Barnesiellaceae</taxon>
        <taxon>Barnesiella</taxon>
    </lineage>
</organism>
<name>K0XGA5_9BACT</name>
<evidence type="ECO:0000259" key="2">
    <source>
        <dbReference type="Pfam" id="PF16216"/>
    </source>
</evidence>
<dbReference type="RefSeq" id="WP_008862689.1">
    <property type="nucleotide sequence ID" value="NZ_JH815205.1"/>
</dbReference>
<sequence>MMKRVLIYGVLFWVLGCYKVAGQEAIGLYDLHYTLETDLSTPKGRNVAWDDVHVVSALQGIVNRDAPQLYVFFVDRDQLDIDKYWLNKYRRKGQWLYRKETVTYNTIEDLVSAYAGYIKGVVLYDERVPSTSNVASAVAGAEDLLPIRYDLDSESLYSRLVLGGPRLKVKRRLINEDGSVMFTGSGVIPGTNRGSTGSIKNDPYIWYIENYMKTGKCNTEYAAYYLDQYWKQNPGATVRNHHTLSNHDFFISKRAFFFDLSPWGDEPATDEPTQKVGTDLATLKEMLLLAYQQNKGEKYCYIGGFPSWAFKYTKHAGGIHDDVPTEWEFLRLISAYNAFKDADAIAIGALANASFWQHFPLEERYSQPWVTHEELKQRGLLTEDGKVDVKGRNFLIFYVGDYDASSWVSQFTSLTWDDPNRGKVPMMWAISPVLQERVPHVLHNFRKTATKNDYFVASDNGAGYLSPGMLQEPRPISGLPSGLQSWAEHCKPYYEKWGLSITGFIVDGYAPGLNWEGMECYRSFSPNGIVPQKLSSWSMLFGNMPVLRADYDINDVEPKDAAVAIVNRIREREGLPFHWFRNIIKSPTWYVEVVEELKKIDDSICLLDAPSFFELLRIYLKETAPFAGGTGSREDPFLISTPQQFDHIREYRSQCFRLINDLDFSDYVREDGQSWWPLGEWGSGDNAMERFRGFFDGGGYSIRNLSVERKAHDLSIFGVTEGAEIINLKVENCSIIGEGRLGVLTGATFSTKIEQVDILDSQCENRLSDHGSNAGGLTGPLYRSVVKNCSVKGGNVYAKDCAGGISSSMSEDSEIIDCYSTCRIEGITNVGGITGKVN</sequence>
<dbReference type="Gene3D" id="3.20.20.490">
    <property type="entry name" value="GxGYxYP glycoside hydrolase, C-terminal domain"/>
    <property type="match status" value="1"/>
</dbReference>
<dbReference type="STRING" id="742726.HMPREF9448_02299"/>
<dbReference type="PROSITE" id="PS51257">
    <property type="entry name" value="PROKAR_LIPOPROTEIN"/>
    <property type="match status" value="1"/>
</dbReference>
<dbReference type="Pfam" id="PF14323">
    <property type="entry name" value="GxGYxYP_C"/>
    <property type="match status" value="1"/>
</dbReference>
<dbReference type="Gene3D" id="2.160.20.110">
    <property type="match status" value="1"/>
</dbReference>
<dbReference type="InterPro" id="IPR032626">
    <property type="entry name" value="GxGYxYP_N_1st"/>
</dbReference>
<dbReference type="GeneID" id="77849498"/>
<dbReference type="InterPro" id="IPR025832">
    <property type="entry name" value="GxGYxYP_C"/>
</dbReference>
<dbReference type="EMBL" id="ADLE01000015">
    <property type="protein sequence ID" value="EJZ62945.1"/>
    <property type="molecule type" value="Genomic_DNA"/>
</dbReference>
<feature type="domain" description="GxGYxYP putative glycoside hydrolase first N-terminal" evidence="2">
    <location>
        <begin position="54"/>
        <end position="114"/>
    </location>
</feature>
<dbReference type="Pfam" id="PF16216">
    <property type="entry name" value="GxGYxYP_N"/>
    <property type="match status" value="1"/>
</dbReference>